<evidence type="ECO:0000313" key="1">
    <source>
        <dbReference type="EMBL" id="MXU86007.1"/>
    </source>
</evidence>
<dbReference type="EMBL" id="GIFC01003924">
    <property type="protein sequence ID" value="MXU86007.1"/>
    <property type="molecule type" value="Transcribed_RNA"/>
</dbReference>
<accession>A0A6B0UA61</accession>
<protein>
    <submittedName>
        <fullName evidence="1">Putative secreted protein</fullName>
    </submittedName>
</protein>
<proteinExistence type="predicted"/>
<sequence>MRQSSRRPPVILSGLIWVRTSTVPLSSPTAASVETQSESVAATTWSSAPKWSTICDRQVEQMWRSDEAATLARRRSWSAWSRKLSTRFK</sequence>
<reference evidence="1" key="1">
    <citation type="submission" date="2019-12" db="EMBL/GenBank/DDBJ databases">
        <title>An insight into the sialome of adult female Ixodes ricinus ticks feeding for 6 days.</title>
        <authorList>
            <person name="Perner J."/>
            <person name="Ribeiro J.M.C."/>
        </authorList>
    </citation>
    <scope>NUCLEOTIDE SEQUENCE</scope>
    <source>
        <strain evidence="1">Semi-engorged</strain>
        <tissue evidence="1">Salivary glands</tissue>
    </source>
</reference>
<organism evidence="1">
    <name type="scientific">Ixodes ricinus</name>
    <name type="common">Common tick</name>
    <name type="synonym">Acarus ricinus</name>
    <dbReference type="NCBI Taxonomy" id="34613"/>
    <lineage>
        <taxon>Eukaryota</taxon>
        <taxon>Metazoa</taxon>
        <taxon>Ecdysozoa</taxon>
        <taxon>Arthropoda</taxon>
        <taxon>Chelicerata</taxon>
        <taxon>Arachnida</taxon>
        <taxon>Acari</taxon>
        <taxon>Parasitiformes</taxon>
        <taxon>Ixodida</taxon>
        <taxon>Ixodoidea</taxon>
        <taxon>Ixodidae</taxon>
        <taxon>Ixodinae</taxon>
        <taxon>Ixodes</taxon>
    </lineage>
</organism>
<name>A0A6B0UA61_IXORI</name>
<dbReference type="AlphaFoldDB" id="A0A6B0UA61"/>